<gene>
    <name evidence="1" type="ORF">BCF44_104390</name>
</gene>
<protein>
    <submittedName>
        <fullName evidence="1">Uncharacterized protein</fullName>
    </submittedName>
</protein>
<evidence type="ECO:0000313" key="2">
    <source>
        <dbReference type="Proteomes" id="UP000256269"/>
    </source>
</evidence>
<dbReference type="AlphaFoldDB" id="A0A3E0HUI3"/>
<accession>A0A3E0HUI3</accession>
<comment type="caution">
    <text evidence="1">The sequence shown here is derived from an EMBL/GenBank/DDBJ whole genome shotgun (WGS) entry which is preliminary data.</text>
</comment>
<name>A0A3E0HUI3_9PSEU</name>
<dbReference type="RefSeq" id="WP_147328489.1">
    <property type="nucleotide sequence ID" value="NZ_CP144375.1"/>
</dbReference>
<proteinExistence type="predicted"/>
<reference evidence="1 2" key="1">
    <citation type="submission" date="2018-08" db="EMBL/GenBank/DDBJ databases">
        <title>Genomic Encyclopedia of Archaeal and Bacterial Type Strains, Phase II (KMG-II): from individual species to whole genera.</title>
        <authorList>
            <person name="Goeker M."/>
        </authorList>
    </citation>
    <scope>NUCLEOTIDE SEQUENCE [LARGE SCALE GENOMIC DNA]</scope>
    <source>
        <strain evidence="1 2">DSM 45791</strain>
    </source>
</reference>
<keyword evidence="2" id="KW-1185">Reference proteome</keyword>
<dbReference type="OrthoDB" id="4640847at2"/>
<dbReference type="Proteomes" id="UP000256269">
    <property type="component" value="Unassembled WGS sequence"/>
</dbReference>
<evidence type="ECO:0000313" key="1">
    <source>
        <dbReference type="EMBL" id="REH50117.1"/>
    </source>
</evidence>
<organism evidence="1 2">
    <name type="scientific">Kutzneria buriramensis</name>
    <dbReference type="NCBI Taxonomy" id="1045776"/>
    <lineage>
        <taxon>Bacteria</taxon>
        <taxon>Bacillati</taxon>
        <taxon>Actinomycetota</taxon>
        <taxon>Actinomycetes</taxon>
        <taxon>Pseudonocardiales</taxon>
        <taxon>Pseudonocardiaceae</taxon>
        <taxon>Kutzneria</taxon>
    </lineage>
</organism>
<dbReference type="EMBL" id="QUNO01000004">
    <property type="protein sequence ID" value="REH50117.1"/>
    <property type="molecule type" value="Genomic_DNA"/>
</dbReference>
<sequence length="139" mass="16076">MTDLYEQRYYSLLGGRQFRTAMTVDPDVVDLYWYDDNPPLTGFEKVAPNIYIRHTPLVEVDSVHRVEWFAEYRGEPFKVTAGRGDRLLLYYLGGSEPKTRELGLDVEERFVATGLIAKSDVENLREVDTVVWPEEKVAN</sequence>